<reference evidence="1 2" key="1">
    <citation type="submission" date="2021-06" db="EMBL/GenBank/DDBJ databases">
        <title>Caerostris extrusa draft genome.</title>
        <authorList>
            <person name="Kono N."/>
            <person name="Arakawa K."/>
        </authorList>
    </citation>
    <scope>NUCLEOTIDE SEQUENCE [LARGE SCALE GENOMIC DNA]</scope>
</reference>
<gene>
    <name evidence="1" type="ORF">CEXT_541591</name>
</gene>
<evidence type="ECO:0000313" key="2">
    <source>
        <dbReference type="Proteomes" id="UP001054945"/>
    </source>
</evidence>
<accession>A0AAV4UNT0</accession>
<comment type="caution">
    <text evidence="1">The sequence shown here is derived from an EMBL/GenBank/DDBJ whole genome shotgun (WGS) entry which is preliminary data.</text>
</comment>
<name>A0AAV4UNT0_CAEEX</name>
<sequence>MRRGEAIVSCTDVEDFTCQPTLIYCRESKDFILWAQTGTRRPKKLPQNYPLTNRQNCAQASIWAQMSVGDFSEACRRIYHWFPGLRPTITVPDPLCQVEIPARILSERVTTHCYKS</sequence>
<dbReference type="EMBL" id="BPLR01013178">
    <property type="protein sequence ID" value="GIY59209.1"/>
    <property type="molecule type" value="Genomic_DNA"/>
</dbReference>
<keyword evidence="2" id="KW-1185">Reference proteome</keyword>
<protein>
    <submittedName>
        <fullName evidence="1">Uncharacterized protein</fullName>
    </submittedName>
</protein>
<proteinExistence type="predicted"/>
<dbReference type="AlphaFoldDB" id="A0AAV4UNT0"/>
<evidence type="ECO:0000313" key="1">
    <source>
        <dbReference type="EMBL" id="GIY59209.1"/>
    </source>
</evidence>
<organism evidence="1 2">
    <name type="scientific">Caerostris extrusa</name>
    <name type="common">Bark spider</name>
    <name type="synonym">Caerostris bankana</name>
    <dbReference type="NCBI Taxonomy" id="172846"/>
    <lineage>
        <taxon>Eukaryota</taxon>
        <taxon>Metazoa</taxon>
        <taxon>Ecdysozoa</taxon>
        <taxon>Arthropoda</taxon>
        <taxon>Chelicerata</taxon>
        <taxon>Arachnida</taxon>
        <taxon>Araneae</taxon>
        <taxon>Araneomorphae</taxon>
        <taxon>Entelegynae</taxon>
        <taxon>Araneoidea</taxon>
        <taxon>Araneidae</taxon>
        <taxon>Caerostris</taxon>
    </lineage>
</organism>
<dbReference type="Proteomes" id="UP001054945">
    <property type="component" value="Unassembled WGS sequence"/>
</dbReference>